<protein>
    <submittedName>
        <fullName evidence="10">Cysteine desulfurase</fullName>
    </submittedName>
</protein>
<dbReference type="OrthoDB" id="9808002at2"/>
<keyword evidence="6" id="KW-0408">Iron</keyword>
<evidence type="ECO:0000256" key="4">
    <source>
        <dbReference type="ARBA" id="ARBA00022723"/>
    </source>
</evidence>
<dbReference type="EMBL" id="FOEN01000001">
    <property type="protein sequence ID" value="SEP56091.1"/>
    <property type="molecule type" value="Genomic_DNA"/>
</dbReference>
<gene>
    <name evidence="10" type="ORF">SAMN04488558_10126</name>
</gene>
<dbReference type="PANTHER" id="PTHR11601">
    <property type="entry name" value="CYSTEINE DESULFURYLASE FAMILY MEMBER"/>
    <property type="match status" value="1"/>
</dbReference>
<keyword evidence="11" id="KW-1185">Reference proteome</keyword>
<dbReference type="InterPro" id="IPR016454">
    <property type="entry name" value="Cysteine_dSase"/>
</dbReference>
<dbReference type="PANTHER" id="PTHR11601:SF34">
    <property type="entry name" value="CYSTEINE DESULFURASE"/>
    <property type="match status" value="1"/>
</dbReference>
<dbReference type="GO" id="GO:0031071">
    <property type="term" value="F:cysteine desulfurase activity"/>
    <property type="evidence" value="ECO:0007669"/>
    <property type="project" value="UniProtKB-EC"/>
</dbReference>
<keyword evidence="3" id="KW-0808">Transferase</keyword>
<dbReference type="SUPFAM" id="SSF53383">
    <property type="entry name" value="PLP-dependent transferases"/>
    <property type="match status" value="1"/>
</dbReference>
<dbReference type="STRING" id="89093.SAMN04488558_10126"/>
<evidence type="ECO:0000313" key="11">
    <source>
        <dbReference type="Proteomes" id="UP000198833"/>
    </source>
</evidence>
<reference evidence="10 11" key="1">
    <citation type="submission" date="2016-10" db="EMBL/GenBank/DDBJ databases">
        <authorList>
            <person name="de Groot N.N."/>
        </authorList>
    </citation>
    <scope>NUCLEOTIDE SEQUENCE [LARGE SCALE GENOMIC DNA]</scope>
    <source>
        <strain evidence="10 11">DSM 15695</strain>
    </source>
</reference>
<evidence type="ECO:0000256" key="8">
    <source>
        <dbReference type="ARBA" id="ARBA00050776"/>
    </source>
</evidence>
<comment type="similarity">
    <text evidence="2">Belongs to the class-V pyridoxal-phosphate-dependent aminotransferase family. NifS/IscS subfamily.</text>
</comment>
<evidence type="ECO:0000256" key="7">
    <source>
        <dbReference type="ARBA" id="ARBA00023014"/>
    </source>
</evidence>
<dbReference type="InterPro" id="IPR015424">
    <property type="entry name" value="PyrdxlP-dep_Trfase"/>
</dbReference>
<accession>A0A1H8YVJ7</accession>
<comment type="catalytic activity">
    <reaction evidence="8">
        <text>(sulfur carrier)-H + L-cysteine = (sulfur carrier)-SH + L-alanine</text>
        <dbReference type="Rhea" id="RHEA:43892"/>
        <dbReference type="Rhea" id="RHEA-COMP:14737"/>
        <dbReference type="Rhea" id="RHEA-COMP:14739"/>
        <dbReference type="ChEBI" id="CHEBI:29917"/>
        <dbReference type="ChEBI" id="CHEBI:35235"/>
        <dbReference type="ChEBI" id="CHEBI:57972"/>
        <dbReference type="ChEBI" id="CHEBI:64428"/>
        <dbReference type="EC" id="2.8.1.7"/>
    </reaction>
</comment>
<dbReference type="InterPro" id="IPR015421">
    <property type="entry name" value="PyrdxlP-dep_Trfase_major"/>
</dbReference>
<evidence type="ECO:0000256" key="5">
    <source>
        <dbReference type="ARBA" id="ARBA00022898"/>
    </source>
</evidence>
<dbReference type="GO" id="GO:0046872">
    <property type="term" value="F:metal ion binding"/>
    <property type="evidence" value="ECO:0007669"/>
    <property type="project" value="UniProtKB-KW"/>
</dbReference>
<comment type="cofactor">
    <cofactor evidence="1">
        <name>pyridoxal 5'-phosphate</name>
        <dbReference type="ChEBI" id="CHEBI:597326"/>
    </cofactor>
</comment>
<evidence type="ECO:0000313" key="10">
    <source>
        <dbReference type="EMBL" id="SEP56091.1"/>
    </source>
</evidence>
<keyword evidence="5" id="KW-0663">Pyridoxal phosphate</keyword>
<dbReference type="Gene3D" id="1.10.260.50">
    <property type="match status" value="1"/>
</dbReference>
<keyword evidence="7" id="KW-0411">Iron-sulfur</keyword>
<sequence length="382" mass="42771">MIYLDYAATNPIRPEVIELIQHSLQEEYGNPSSIYQIGKKSKQKLRQAREEMAQLLGVSANEIYFTSGATEANNWALRQQAEQARQLGFGQHIVATAIEHPSVSEVLKHLEQDGFRVTYLKPNTAGNYTVNDFIAASSSDTIGWVAMAINNELGTRLPIKDLGLAAREHNIPWFHVDTVQMMGHLSTEDVAEYCTSFVGSAHKFAGPKGIGFLVYRPWDERMILKPLLFGGGQEAKLRSGTENLPYIRGMVHALSLSTKEQDQANKQAHTYSTYIVDTLTEQGILFEVNGVETDKVDHILNLWLPGREASQILIQLDLKDIYVSAGSACSAGSVSDSPVLQAYYPDQSDRWHQSIRISYGYQTTMEDIKTFTKILLEILERK</sequence>
<organism evidence="10 11">
    <name type="scientific">Ignavigranum ruoffiae</name>
    <dbReference type="NCBI Taxonomy" id="89093"/>
    <lineage>
        <taxon>Bacteria</taxon>
        <taxon>Bacillati</taxon>
        <taxon>Bacillota</taxon>
        <taxon>Bacilli</taxon>
        <taxon>Lactobacillales</taxon>
        <taxon>Aerococcaceae</taxon>
        <taxon>Ignavigranum</taxon>
    </lineage>
</organism>
<dbReference type="InterPro" id="IPR000192">
    <property type="entry name" value="Aminotrans_V_dom"/>
</dbReference>
<evidence type="ECO:0000256" key="1">
    <source>
        <dbReference type="ARBA" id="ARBA00001933"/>
    </source>
</evidence>
<dbReference type="InterPro" id="IPR015422">
    <property type="entry name" value="PyrdxlP-dep_Trfase_small"/>
</dbReference>
<evidence type="ECO:0000256" key="6">
    <source>
        <dbReference type="ARBA" id="ARBA00023004"/>
    </source>
</evidence>
<dbReference type="RefSeq" id="WP_092569533.1">
    <property type="nucleotide sequence ID" value="NZ_CALUDV010000012.1"/>
</dbReference>
<evidence type="ECO:0000256" key="3">
    <source>
        <dbReference type="ARBA" id="ARBA00022679"/>
    </source>
</evidence>
<dbReference type="AlphaFoldDB" id="A0A1H8YVJ7"/>
<name>A0A1H8YVJ7_9LACT</name>
<feature type="domain" description="Aminotransferase class V" evidence="9">
    <location>
        <begin position="2"/>
        <end position="371"/>
    </location>
</feature>
<keyword evidence="4" id="KW-0479">Metal-binding</keyword>
<proteinExistence type="inferred from homology"/>
<dbReference type="Pfam" id="PF00266">
    <property type="entry name" value="Aminotran_5"/>
    <property type="match status" value="1"/>
</dbReference>
<evidence type="ECO:0000259" key="9">
    <source>
        <dbReference type="Pfam" id="PF00266"/>
    </source>
</evidence>
<evidence type="ECO:0000256" key="2">
    <source>
        <dbReference type="ARBA" id="ARBA00006490"/>
    </source>
</evidence>
<dbReference type="Gene3D" id="3.40.640.10">
    <property type="entry name" value="Type I PLP-dependent aspartate aminotransferase-like (Major domain)"/>
    <property type="match status" value="1"/>
</dbReference>
<dbReference type="Gene3D" id="3.90.1150.10">
    <property type="entry name" value="Aspartate Aminotransferase, domain 1"/>
    <property type="match status" value="1"/>
</dbReference>
<dbReference type="PIRSF" id="PIRSF005572">
    <property type="entry name" value="NifS"/>
    <property type="match status" value="1"/>
</dbReference>
<dbReference type="Proteomes" id="UP000198833">
    <property type="component" value="Unassembled WGS sequence"/>
</dbReference>
<dbReference type="GO" id="GO:0051536">
    <property type="term" value="F:iron-sulfur cluster binding"/>
    <property type="evidence" value="ECO:0007669"/>
    <property type="project" value="UniProtKB-KW"/>
</dbReference>